<comment type="similarity">
    <text evidence="1">Belongs to the short-chain dehydrogenases/reductases (SDR) family.</text>
</comment>
<evidence type="ECO:0000313" key="3">
    <source>
        <dbReference type="EMBL" id="SJN22848.1"/>
    </source>
</evidence>
<dbReference type="EMBL" id="FUKR01000022">
    <property type="protein sequence ID" value="SJN22848.1"/>
    <property type="molecule type" value="Genomic_DNA"/>
</dbReference>
<dbReference type="AlphaFoldDB" id="A0A1R4IT03"/>
<organism evidence="3 4">
    <name type="scientific">Mycetocola reblochoni REB411</name>
    <dbReference type="NCBI Taxonomy" id="1255698"/>
    <lineage>
        <taxon>Bacteria</taxon>
        <taxon>Bacillati</taxon>
        <taxon>Actinomycetota</taxon>
        <taxon>Actinomycetes</taxon>
        <taxon>Micrococcales</taxon>
        <taxon>Microbacteriaceae</taxon>
        <taxon>Mycetocola</taxon>
    </lineage>
</organism>
<sequence>MTAPRRSAVITGGASGLGRATATRLAAEGWAVVIADLPGSGGGEVADALGDAVRFVEVDVTDPDQPALAVEAAGSLAPLRLAVCCAGIAPAAKLLGRDEPHDAGLFARTLAVNLTGTFHTVRAAAEAIAATEPEGGERGVIVMTASIAAVEGQIGQVAYSASKGGVQAMTLPLARELARSGVRVMTISPGVFQTPLSSAMPEAVRDSLGGQVPFPPRLGRADEYADLVATIVRTPYLNAEVIRLDGGIRMAPR</sequence>
<dbReference type="OrthoDB" id="9795647at2"/>
<dbReference type="PANTHER" id="PTHR43658:SF8">
    <property type="entry name" value="17-BETA-HYDROXYSTEROID DEHYDROGENASE 14-RELATED"/>
    <property type="match status" value="1"/>
</dbReference>
<dbReference type="InterPro" id="IPR036291">
    <property type="entry name" value="NAD(P)-bd_dom_sf"/>
</dbReference>
<dbReference type="InterPro" id="IPR002347">
    <property type="entry name" value="SDR_fam"/>
</dbReference>
<dbReference type="PROSITE" id="PS00061">
    <property type="entry name" value="ADH_SHORT"/>
    <property type="match status" value="1"/>
</dbReference>
<protein>
    <submittedName>
        <fullName evidence="3">3-hydroxyacyl-CoA dehydrogenase</fullName>
    </submittedName>
</protein>
<dbReference type="Pfam" id="PF00106">
    <property type="entry name" value="adh_short"/>
    <property type="match status" value="1"/>
</dbReference>
<evidence type="ECO:0000256" key="2">
    <source>
        <dbReference type="ARBA" id="ARBA00023002"/>
    </source>
</evidence>
<dbReference type="PRINTS" id="PR00081">
    <property type="entry name" value="GDHRDH"/>
</dbReference>
<dbReference type="Gene3D" id="3.40.50.720">
    <property type="entry name" value="NAD(P)-binding Rossmann-like Domain"/>
    <property type="match status" value="1"/>
</dbReference>
<gene>
    <name evidence="3" type="ORF">FM119_03325</name>
</gene>
<dbReference type="GO" id="GO:0016491">
    <property type="term" value="F:oxidoreductase activity"/>
    <property type="evidence" value="ECO:0007669"/>
    <property type="project" value="UniProtKB-KW"/>
</dbReference>
<dbReference type="PANTHER" id="PTHR43658">
    <property type="entry name" value="SHORT-CHAIN DEHYDROGENASE/REDUCTASE"/>
    <property type="match status" value="1"/>
</dbReference>
<keyword evidence="2" id="KW-0560">Oxidoreductase</keyword>
<reference evidence="4" key="1">
    <citation type="submission" date="2017-02" db="EMBL/GenBank/DDBJ databases">
        <authorList>
            <person name="Dridi B."/>
        </authorList>
    </citation>
    <scope>NUCLEOTIDE SEQUENCE [LARGE SCALE GENOMIC DNA]</scope>
    <source>
        <strain evidence="4">EB411</strain>
    </source>
</reference>
<accession>A0A1R4IT03</accession>
<evidence type="ECO:0000256" key="1">
    <source>
        <dbReference type="ARBA" id="ARBA00006484"/>
    </source>
</evidence>
<dbReference type="SUPFAM" id="SSF51735">
    <property type="entry name" value="NAD(P)-binding Rossmann-fold domains"/>
    <property type="match status" value="1"/>
</dbReference>
<name>A0A1R4IT03_9MICO</name>
<dbReference type="InterPro" id="IPR020904">
    <property type="entry name" value="Sc_DH/Rdtase_CS"/>
</dbReference>
<dbReference type="Proteomes" id="UP000196778">
    <property type="component" value="Unassembled WGS sequence"/>
</dbReference>
<keyword evidence="4" id="KW-1185">Reference proteome</keyword>
<dbReference type="RefSeq" id="WP_087136271.1">
    <property type="nucleotide sequence ID" value="NZ_FUKR01000022.1"/>
</dbReference>
<proteinExistence type="inferred from homology"/>
<evidence type="ECO:0000313" key="4">
    <source>
        <dbReference type="Proteomes" id="UP000196778"/>
    </source>
</evidence>